<comment type="caution">
    <text evidence="1">The sequence shown here is derived from an EMBL/GenBank/DDBJ whole genome shotgun (WGS) entry which is preliminary data.</text>
</comment>
<proteinExistence type="predicted"/>
<evidence type="ECO:0000313" key="1">
    <source>
        <dbReference type="EMBL" id="KHN49666.1"/>
    </source>
</evidence>
<dbReference type="RefSeq" id="WP_039353415.1">
    <property type="nucleotide sequence ID" value="NZ_JSXC01000053.1"/>
</dbReference>
<organism evidence="1 2">
    <name type="scientific">Pectobacterium fontis</name>
    <dbReference type="NCBI Taxonomy" id="2558042"/>
    <lineage>
        <taxon>Bacteria</taxon>
        <taxon>Pseudomonadati</taxon>
        <taxon>Pseudomonadota</taxon>
        <taxon>Gammaproteobacteria</taxon>
        <taxon>Enterobacterales</taxon>
        <taxon>Pectobacteriaceae</taxon>
        <taxon>Pectobacterium</taxon>
    </lineage>
</organism>
<gene>
    <name evidence="1" type="ORF">OI69_17415</name>
</gene>
<protein>
    <submittedName>
        <fullName evidence="1">Uncharacterized protein</fullName>
    </submittedName>
</protein>
<dbReference type="Proteomes" id="UP000053038">
    <property type="component" value="Unassembled WGS sequence"/>
</dbReference>
<sequence length="159" mass="18140">MNYDEFFDSISQKDIRIDIKNIERQDSLGLNNEALFQLPLIAMIILLLSKNRVKPRVNEVGSLVGKLLEDVMLGFKGSSQLLGWSANLRIRTVTALNFLESVSLIIMDERNNKLNITKLGKKVIDEVFIYESDLAFNLALIERAYRNYCVDSKLDGEIL</sequence>
<dbReference type="OrthoDB" id="6400153at2"/>
<keyword evidence="2" id="KW-1185">Reference proteome</keyword>
<dbReference type="EMBL" id="JSXC01000053">
    <property type="protein sequence ID" value="KHN49666.1"/>
    <property type="molecule type" value="Genomic_DNA"/>
</dbReference>
<dbReference type="AlphaFoldDB" id="A0A7V8L3W3"/>
<reference evidence="1 2" key="1">
    <citation type="submission" date="2014-10" db="EMBL/GenBank/DDBJ databases">
        <title>Genome sequence of Pectobacterium carotovorum M022.</title>
        <authorList>
            <person name="Chan K.-G."/>
            <person name="Tan W.-S."/>
        </authorList>
    </citation>
    <scope>NUCLEOTIDE SEQUENCE [LARGE SCALE GENOMIC DNA]</scope>
    <source>
        <strain evidence="1 2">M022</strain>
    </source>
</reference>
<accession>A0A7V8L3W3</accession>
<evidence type="ECO:0000313" key="2">
    <source>
        <dbReference type="Proteomes" id="UP000053038"/>
    </source>
</evidence>
<name>A0A7V8L3W3_9GAMM</name>